<dbReference type="Gene3D" id="3.30.40.190">
    <property type="match status" value="1"/>
</dbReference>
<gene>
    <name evidence="1" type="ORF">JET14_13510</name>
</gene>
<dbReference type="KEGG" id="mlut:JET14_13510"/>
<dbReference type="RefSeq" id="WP_200334189.1">
    <property type="nucleotide sequence ID" value="NZ_CP066786.1"/>
</dbReference>
<dbReference type="InterPro" id="IPR010373">
    <property type="entry name" value="DUF968"/>
</dbReference>
<dbReference type="Pfam" id="PF06147">
    <property type="entry name" value="DUF968"/>
    <property type="match status" value="1"/>
</dbReference>
<evidence type="ECO:0000313" key="2">
    <source>
        <dbReference type="Proteomes" id="UP000596083"/>
    </source>
</evidence>
<dbReference type="EMBL" id="CP066786">
    <property type="protein sequence ID" value="QQM29341.1"/>
    <property type="molecule type" value="Genomic_DNA"/>
</dbReference>
<evidence type="ECO:0000313" key="1">
    <source>
        <dbReference type="EMBL" id="QQM29341.1"/>
    </source>
</evidence>
<name>A0A7T7HHL3_9HYPH</name>
<sequence length="142" mass="16102">MAFKIAKASPSYFPKAKPMKSKGYLAFLHDLPCVVTGKYGVQAAHVSFINHDFAHHGRAKTRKASDIFALPLCPEEHDRQHRHPEGEQGYWREVGINPHLLALKIWAEWSQWKDDPEEAIEFATRHCVVARAQNSTGQRAGM</sequence>
<organism evidence="1 2">
    <name type="scientific">Martelella lutilitoris</name>
    <dbReference type="NCBI Taxonomy" id="2583532"/>
    <lineage>
        <taxon>Bacteria</taxon>
        <taxon>Pseudomonadati</taxon>
        <taxon>Pseudomonadota</taxon>
        <taxon>Alphaproteobacteria</taxon>
        <taxon>Hyphomicrobiales</taxon>
        <taxon>Aurantimonadaceae</taxon>
        <taxon>Martelella</taxon>
    </lineage>
</organism>
<dbReference type="AlphaFoldDB" id="A0A7T7HHL3"/>
<proteinExistence type="predicted"/>
<accession>A0A7T7HHL3</accession>
<dbReference type="Proteomes" id="UP000596083">
    <property type="component" value="Chromosome"/>
</dbReference>
<reference evidence="1 2" key="1">
    <citation type="submission" date="2020-12" db="EMBL/GenBank/DDBJ databases">
        <authorList>
            <person name="Zheng R.K."/>
            <person name="Sun C.M."/>
        </authorList>
    </citation>
    <scope>NUCLEOTIDE SEQUENCE [LARGE SCALE GENOMIC DNA]</scope>
    <source>
        <strain evidence="1 2">ZRK001</strain>
    </source>
</reference>
<protein>
    <submittedName>
        <fullName evidence="1">DUF968 domain-containing protein</fullName>
    </submittedName>
</protein>